<dbReference type="HOGENOM" id="CLU_486715_0_0_1"/>
<evidence type="ECO:0000313" key="3">
    <source>
        <dbReference type="Proteomes" id="UP000054166"/>
    </source>
</evidence>
<feature type="compositionally biased region" description="Basic and acidic residues" evidence="1">
    <location>
        <begin position="159"/>
        <end position="177"/>
    </location>
</feature>
<name>A0A0C3EV90_PILCF</name>
<keyword evidence="3" id="KW-1185">Reference proteome</keyword>
<dbReference type="Proteomes" id="UP000054166">
    <property type="component" value="Unassembled WGS sequence"/>
</dbReference>
<dbReference type="OrthoDB" id="3270019at2759"/>
<proteinExistence type="predicted"/>
<dbReference type="EMBL" id="KN833224">
    <property type="protein sequence ID" value="KIM71731.1"/>
    <property type="molecule type" value="Genomic_DNA"/>
</dbReference>
<evidence type="ECO:0000313" key="2">
    <source>
        <dbReference type="EMBL" id="KIM71731.1"/>
    </source>
</evidence>
<dbReference type="STRING" id="765440.A0A0C3EV90"/>
<accession>A0A0C3EV90</accession>
<dbReference type="PANTHER" id="PTHR33266:SF1">
    <property type="entry name" value="F-BOX DOMAIN-CONTAINING PROTEIN"/>
    <property type="match status" value="1"/>
</dbReference>
<dbReference type="PANTHER" id="PTHR33266">
    <property type="entry name" value="CHROMOSOME 15, WHOLE GENOME SHOTGUN SEQUENCE"/>
    <property type="match status" value="1"/>
</dbReference>
<reference evidence="3" key="2">
    <citation type="submission" date="2015-01" db="EMBL/GenBank/DDBJ databases">
        <title>Evolutionary Origins and Diversification of the Mycorrhizal Mutualists.</title>
        <authorList>
            <consortium name="DOE Joint Genome Institute"/>
            <consortium name="Mycorrhizal Genomics Consortium"/>
            <person name="Kohler A."/>
            <person name="Kuo A."/>
            <person name="Nagy L.G."/>
            <person name="Floudas D."/>
            <person name="Copeland A."/>
            <person name="Barry K.W."/>
            <person name="Cichocki N."/>
            <person name="Veneault-Fourrey C."/>
            <person name="LaButti K."/>
            <person name="Lindquist E.A."/>
            <person name="Lipzen A."/>
            <person name="Lundell T."/>
            <person name="Morin E."/>
            <person name="Murat C."/>
            <person name="Riley R."/>
            <person name="Ohm R."/>
            <person name="Sun H."/>
            <person name="Tunlid A."/>
            <person name="Henrissat B."/>
            <person name="Grigoriev I.V."/>
            <person name="Hibbett D.S."/>
            <person name="Martin F."/>
        </authorList>
    </citation>
    <scope>NUCLEOTIDE SEQUENCE [LARGE SCALE GENOMIC DNA]</scope>
    <source>
        <strain evidence="3">F 1598</strain>
    </source>
</reference>
<protein>
    <submittedName>
        <fullName evidence="2">Uncharacterized protein</fullName>
    </submittedName>
</protein>
<dbReference type="AlphaFoldDB" id="A0A0C3EV90"/>
<evidence type="ECO:0000256" key="1">
    <source>
        <dbReference type="SAM" id="MobiDB-lite"/>
    </source>
</evidence>
<organism evidence="2 3">
    <name type="scientific">Piloderma croceum (strain F 1598)</name>
    <dbReference type="NCBI Taxonomy" id="765440"/>
    <lineage>
        <taxon>Eukaryota</taxon>
        <taxon>Fungi</taxon>
        <taxon>Dikarya</taxon>
        <taxon>Basidiomycota</taxon>
        <taxon>Agaricomycotina</taxon>
        <taxon>Agaricomycetes</taxon>
        <taxon>Agaricomycetidae</taxon>
        <taxon>Atheliales</taxon>
        <taxon>Atheliaceae</taxon>
        <taxon>Piloderma</taxon>
    </lineage>
</organism>
<sequence length="560" mass="63548">MLFWLVLDHMNKDRSLKLYTNFLTIIQSLGMGKSRLVDETAKLIFTIPFCFRSESDGYPKADIVLRQFFQICANETFELFFDHCLLFFKKLFVAITAEIQQLIDTTETLPCQWHEHLLKNGNRERLYARVVMATKNSLNLDCPRHYPSKCTSTGSQTKADTDKSHRGNTKEPGRSGSKDMLGSVGICSWKTSKVKTSIDHIHGEDLGQDARPVFKAAKALIDVIQKCAKETYPPDNTRPVCLLIYMNESHEMMMDKQMLQDDGRNTYQTMCSSLNELFKLDLFFVFLSTYSNLQEYSLSLHTFWSKHGGLFGRPVTEWFKMASFSLLWTNLQPAQLQMRAMEVQNLMVAGHLQVANVIPVHCEYMISSTPSEHIIAEAAAQVLCGQNMVNLLSQNALENTEIAYKDNQGQLKQLYTSPIPVVTFFCALFPQQYVDKLLHRHTDNTPGGLTFKEAFADTYVMFTHFGKAADNWCMSNTFMFMVLCHNMAISCQEGIEKTTSVILVSIKDKADTMGINCTSVDINKMAFTQDGMTQLFIILILQLGVQAKGTYIPIKIMNAS</sequence>
<feature type="compositionally biased region" description="Polar residues" evidence="1">
    <location>
        <begin position="149"/>
        <end position="158"/>
    </location>
</feature>
<gene>
    <name evidence="2" type="ORF">PILCRDRAFT_93735</name>
</gene>
<feature type="region of interest" description="Disordered" evidence="1">
    <location>
        <begin position="149"/>
        <end position="179"/>
    </location>
</feature>
<dbReference type="InParanoid" id="A0A0C3EV90"/>
<reference evidence="2 3" key="1">
    <citation type="submission" date="2014-04" db="EMBL/GenBank/DDBJ databases">
        <authorList>
            <consortium name="DOE Joint Genome Institute"/>
            <person name="Kuo A."/>
            <person name="Tarkka M."/>
            <person name="Buscot F."/>
            <person name="Kohler A."/>
            <person name="Nagy L.G."/>
            <person name="Floudas D."/>
            <person name="Copeland A."/>
            <person name="Barry K.W."/>
            <person name="Cichocki N."/>
            <person name="Veneault-Fourrey C."/>
            <person name="LaButti K."/>
            <person name="Lindquist E.A."/>
            <person name="Lipzen A."/>
            <person name="Lundell T."/>
            <person name="Morin E."/>
            <person name="Murat C."/>
            <person name="Sun H."/>
            <person name="Tunlid A."/>
            <person name="Henrissat B."/>
            <person name="Grigoriev I.V."/>
            <person name="Hibbett D.S."/>
            <person name="Martin F."/>
            <person name="Nordberg H.P."/>
            <person name="Cantor M.N."/>
            <person name="Hua S.X."/>
        </authorList>
    </citation>
    <scope>NUCLEOTIDE SEQUENCE [LARGE SCALE GENOMIC DNA]</scope>
    <source>
        <strain evidence="2 3">F 1598</strain>
    </source>
</reference>